<organism evidence="1">
    <name type="scientific">freshwater metagenome</name>
    <dbReference type="NCBI Taxonomy" id="449393"/>
    <lineage>
        <taxon>unclassified sequences</taxon>
        <taxon>metagenomes</taxon>
        <taxon>ecological metagenomes</taxon>
    </lineage>
</organism>
<sequence length="65" mass="6988">MERCLQLALGRVVVAEVDRDDIGAARDRAVPPQAVEHGRQGGEVEMPGAVIVLEAEALVDEHDVE</sequence>
<accession>A0A6J7Q1S8</accession>
<gene>
    <name evidence="1" type="ORF">UFOPK4061_00824</name>
</gene>
<reference evidence="1" key="1">
    <citation type="submission" date="2020-05" db="EMBL/GenBank/DDBJ databases">
        <authorList>
            <person name="Chiriac C."/>
            <person name="Salcher M."/>
            <person name="Ghai R."/>
            <person name="Kavagutti S V."/>
        </authorList>
    </citation>
    <scope>NUCLEOTIDE SEQUENCE</scope>
</reference>
<protein>
    <submittedName>
        <fullName evidence="1">Unannotated protein</fullName>
    </submittedName>
</protein>
<evidence type="ECO:0000313" key="1">
    <source>
        <dbReference type="EMBL" id="CAB5009979.1"/>
    </source>
</evidence>
<proteinExistence type="predicted"/>
<name>A0A6J7Q1S8_9ZZZZ</name>
<dbReference type="EMBL" id="CAFBPD010000131">
    <property type="protein sequence ID" value="CAB5009979.1"/>
    <property type="molecule type" value="Genomic_DNA"/>
</dbReference>
<dbReference type="AlphaFoldDB" id="A0A6J7Q1S8"/>